<comment type="caution">
    <text evidence="1">The sequence shown here is derived from an EMBL/GenBank/DDBJ whole genome shotgun (WGS) entry which is preliminary data.</text>
</comment>
<reference evidence="1" key="1">
    <citation type="journal article" date="2020" name="Cell">
        <title>Large-Scale Comparative Analyses of Tick Genomes Elucidate Their Genetic Diversity and Vector Capacities.</title>
        <authorList>
            <consortium name="Tick Genome and Microbiome Consortium (TIGMIC)"/>
            <person name="Jia N."/>
            <person name="Wang J."/>
            <person name="Shi W."/>
            <person name="Du L."/>
            <person name="Sun Y."/>
            <person name="Zhan W."/>
            <person name="Jiang J.F."/>
            <person name="Wang Q."/>
            <person name="Zhang B."/>
            <person name="Ji P."/>
            <person name="Bell-Sakyi L."/>
            <person name="Cui X.M."/>
            <person name="Yuan T.T."/>
            <person name="Jiang B.G."/>
            <person name="Yang W.F."/>
            <person name="Lam T.T."/>
            <person name="Chang Q.C."/>
            <person name="Ding S.J."/>
            <person name="Wang X.J."/>
            <person name="Zhu J.G."/>
            <person name="Ruan X.D."/>
            <person name="Zhao L."/>
            <person name="Wei J.T."/>
            <person name="Ye R.Z."/>
            <person name="Que T.C."/>
            <person name="Du C.H."/>
            <person name="Zhou Y.H."/>
            <person name="Cheng J.X."/>
            <person name="Dai P.F."/>
            <person name="Guo W.B."/>
            <person name="Han X.H."/>
            <person name="Huang E.J."/>
            <person name="Li L.F."/>
            <person name="Wei W."/>
            <person name="Gao Y.C."/>
            <person name="Liu J.Z."/>
            <person name="Shao H.Z."/>
            <person name="Wang X."/>
            <person name="Wang C.C."/>
            <person name="Yang T.C."/>
            <person name="Huo Q.B."/>
            <person name="Li W."/>
            <person name="Chen H.Y."/>
            <person name="Chen S.E."/>
            <person name="Zhou L.G."/>
            <person name="Ni X.B."/>
            <person name="Tian J.H."/>
            <person name="Sheng Y."/>
            <person name="Liu T."/>
            <person name="Pan Y.S."/>
            <person name="Xia L.Y."/>
            <person name="Li J."/>
            <person name="Zhao F."/>
            <person name="Cao W.C."/>
        </authorList>
    </citation>
    <scope>NUCLEOTIDE SEQUENCE</scope>
    <source>
        <strain evidence="1">Rmic-2018</strain>
    </source>
</reference>
<reference evidence="1" key="2">
    <citation type="submission" date="2021-09" db="EMBL/GenBank/DDBJ databases">
        <authorList>
            <person name="Jia N."/>
            <person name="Wang J."/>
            <person name="Shi W."/>
            <person name="Du L."/>
            <person name="Sun Y."/>
            <person name="Zhan W."/>
            <person name="Jiang J."/>
            <person name="Wang Q."/>
            <person name="Zhang B."/>
            <person name="Ji P."/>
            <person name="Sakyi L.B."/>
            <person name="Cui X."/>
            <person name="Yuan T."/>
            <person name="Jiang B."/>
            <person name="Yang W."/>
            <person name="Lam T.T.-Y."/>
            <person name="Chang Q."/>
            <person name="Ding S."/>
            <person name="Wang X."/>
            <person name="Zhu J."/>
            <person name="Ruan X."/>
            <person name="Zhao L."/>
            <person name="Wei J."/>
            <person name="Que T."/>
            <person name="Du C."/>
            <person name="Cheng J."/>
            <person name="Dai P."/>
            <person name="Han X."/>
            <person name="Huang E."/>
            <person name="Gao Y."/>
            <person name="Liu J."/>
            <person name="Shao H."/>
            <person name="Ye R."/>
            <person name="Li L."/>
            <person name="Wei W."/>
            <person name="Wang X."/>
            <person name="Wang C."/>
            <person name="Huo Q."/>
            <person name="Li W."/>
            <person name="Guo W."/>
            <person name="Chen H."/>
            <person name="Chen S."/>
            <person name="Zhou L."/>
            <person name="Zhou L."/>
            <person name="Ni X."/>
            <person name="Tian J."/>
            <person name="Zhou Y."/>
            <person name="Sheng Y."/>
            <person name="Liu T."/>
            <person name="Pan Y."/>
            <person name="Xia L."/>
            <person name="Li J."/>
            <person name="Zhao F."/>
            <person name="Cao W."/>
        </authorList>
    </citation>
    <scope>NUCLEOTIDE SEQUENCE</scope>
    <source>
        <strain evidence="1">Rmic-2018</strain>
        <tissue evidence="1">Larvae</tissue>
    </source>
</reference>
<keyword evidence="3" id="KW-1185">Reference proteome</keyword>
<dbReference type="EMBL" id="JABSTU010000001">
    <property type="protein sequence ID" value="KAH8041282.1"/>
    <property type="molecule type" value="Genomic_DNA"/>
</dbReference>
<evidence type="ECO:0000313" key="2">
    <source>
        <dbReference type="EMBL" id="KAH8042860.1"/>
    </source>
</evidence>
<evidence type="ECO:0000313" key="3">
    <source>
        <dbReference type="Proteomes" id="UP000821866"/>
    </source>
</evidence>
<dbReference type="AlphaFoldDB" id="A0A9J6F3B2"/>
<dbReference type="Proteomes" id="UP000821866">
    <property type="component" value="Chromosome 1"/>
</dbReference>
<gene>
    <name evidence="1" type="ORF">HPB51_014563</name>
    <name evidence="2" type="ORF">HPB51_026125</name>
</gene>
<organism evidence="1 3">
    <name type="scientific">Rhipicephalus microplus</name>
    <name type="common">Cattle tick</name>
    <name type="synonym">Boophilus microplus</name>
    <dbReference type="NCBI Taxonomy" id="6941"/>
    <lineage>
        <taxon>Eukaryota</taxon>
        <taxon>Metazoa</taxon>
        <taxon>Ecdysozoa</taxon>
        <taxon>Arthropoda</taxon>
        <taxon>Chelicerata</taxon>
        <taxon>Arachnida</taxon>
        <taxon>Acari</taxon>
        <taxon>Parasitiformes</taxon>
        <taxon>Ixodida</taxon>
        <taxon>Ixodoidea</taxon>
        <taxon>Ixodidae</taxon>
        <taxon>Rhipicephalinae</taxon>
        <taxon>Rhipicephalus</taxon>
        <taxon>Boophilus</taxon>
    </lineage>
</organism>
<accession>A0A9J6F3B2</accession>
<name>A0A9J6F3B2_RHIMP</name>
<dbReference type="EMBL" id="JABSTU010000001">
    <property type="protein sequence ID" value="KAH8042860.1"/>
    <property type="molecule type" value="Genomic_DNA"/>
</dbReference>
<evidence type="ECO:0000313" key="1">
    <source>
        <dbReference type="EMBL" id="KAH8041282.1"/>
    </source>
</evidence>
<proteinExistence type="predicted"/>
<protein>
    <submittedName>
        <fullName evidence="1">Uncharacterized protein</fullName>
    </submittedName>
</protein>
<sequence length="110" mass="13030">MYHDVFVKEHSVLQLHASLSKMKDLLAVSLEDVVRLSPWKTSPGPTPRTHLWRWTRVHNPLPNSYGFGDACWCHRRTPMNPHVKCKFWRFQCRKKTAWLPCFQFAAKLIE</sequence>